<protein>
    <recommendedName>
        <fullName evidence="6">C1q domain-containing protein</fullName>
    </recommendedName>
</protein>
<evidence type="ECO:0000313" key="7">
    <source>
        <dbReference type="Ensembl" id="ENSAMXP00005003722.1"/>
    </source>
</evidence>
<reference evidence="7" key="1">
    <citation type="submission" date="2025-08" db="UniProtKB">
        <authorList>
            <consortium name="Ensembl"/>
        </authorList>
    </citation>
    <scope>IDENTIFICATION</scope>
</reference>
<dbReference type="GO" id="GO:0005576">
    <property type="term" value="C:extracellular region"/>
    <property type="evidence" value="ECO:0007669"/>
    <property type="project" value="UniProtKB-SubCell"/>
</dbReference>
<dbReference type="InterPro" id="IPR050822">
    <property type="entry name" value="Cerebellin_Synaptic_Org"/>
</dbReference>
<dbReference type="Ensembl" id="ENSAMXT00005004251.1">
    <property type="protein sequence ID" value="ENSAMXP00005003722.1"/>
    <property type="gene ID" value="ENSAMXG00005002339.1"/>
</dbReference>
<dbReference type="InterPro" id="IPR008983">
    <property type="entry name" value="Tumour_necrosis_fac-like_dom"/>
</dbReference>
<feature type="signal peptide" evidence="5">
    <location>
        <begin position="1"/>
        <end position="19"/>
    </location>
</feature>
<feature type="domain" description="C1q" evidence="6">
    <location>
        <begin position="152"/>
        <end position="292"/>
    </location>
</feature>
<dbReference type="SMART" id="SM00110">
    <property type="entry name" value="C1Q"/>
    <property type="match status" value="1"/>
</dbReference>
<keyword evidence="3 5" id="KW-0732">Signal</keyword>
<name>A0A8B9GTS8_ASTMX</name>
<keyword evidence="4" id="KW-0175">Coiled coil</keyword>
<evidence type="ECO:0000259" key="6">
    <source>
        <dbReference type="PROSITE" id="PS50871"/>
    </source>
</evidence>
<keyword evidence="2" id="KW-0964">Secreted</keyword>
<comment type="subcellular location">
    <subcellularLocation>
        <location evidence="1">Secreted</location>
    </subcellularLocation>
</comment>
<dbReference type="PROSITE" id="PS50871">
    <property type="entry name" value="C1Q"/>
    <property type="match status" value="1"/>
</dbReference>
<dbReference type="AlphaFoldDB" id="A0A8B9GTS8"/>
<proteinExistence type="predicted"/>
<dbReference type="PANTHER" id="PTHR22923:SF102">
    <property type="entry name" value="CEREBELLIN 13-RELATED"/>
    <property type="match status" value="1"/>
</dbReference>
<dbReference type="Gene3D" id="2.60.120.40">
    <property type="match status" value="1"/>
</dbReference>
<feature type="coiled-coil region" evidence="4">
    <location>
        <begin position="82"/>
        <end position="151"/>
    </location>
</feature>
<dbReference type="Pfam" id="PF00386">
    <property type="entry name" value="C1q"/>
    <property type="match status" value="1"/>
</dbReference>
<dbReference type="PROSITE" id="PS51257">
    <property type="entry name" value="PROKAR_LIPOPROTEIN"/>
    <property type="match status" value="1"/>
</dbReference>
<dbReference type="PRINTS" id="PR00007">
    <property type="entry name" value="COMPLEMNTC1Q"/>
</dbReference>
<dbReference type="InterPro" id="IPR001073">
    <property type="entry name" value="C1q_dom"/>
</dbReference>
<sequence length="292" mass="33112">MKPLISTSLLLLLLLSVWSACVSSQLRGQDEQIREMEREMTKKRSEAAPPESCPLGMFYALREMSSTLGEHKAELRHSHTLLQSIEARLRETEAQLQQLRTENQELQKKDEEQARKYEELQKTLQGQSEELRVLKDRSNITEDKVEDLRKNNEVRKVAFSAALLTTGEGHVGPFSVETTLVFAKIFSNIGSAYNPITGIFTAPVKGIYEFKLFVYNQATPSVSSGASLHKNEERLVTAYSHNDSSQHVSSSNSVIVQMEVGDVVFVRLWANRRIFDSKHHHSTFSGHLLYTM</sequence>
<evidence type="ECO:0000256" key="4">
    <source>
        <dbReference type="SAM" id="Coils"/>
    </source>
</evidence>
<evidence type="ECO:0000256" key="3">
    <source>
        <dbReference type="ARBA" id="ARBA00022729"/>
    </source>
</evidence>
<dbReference type="Proteomes" id="UP000694621">
    <property type="component" value="Unplaced"/>
</dbReference>
<evidence type="ECO:0000256" key="2">
    <source>
        <dbReference type="ARBA" id="ARBA00022525"/>
    </source>
</evidence>
<dbReference type="PANTHER" id="PTHR22923">
    <property type="entry name" value="CEREBELLIN-RELATED"/>
    <property type="match status" value="1"/>
</dbReference>
<dbReference type="SUPFAM" id="SSF49842">
    <property type="entry name" value="TNF-like"/>
    <property type="match status" value="1"/>
</dbReference>
<accession>A0A8B9GTS8</accession>
<evidence type="ECO:0000256" key="5">
    <source>
        <dbReference type="SAM" id="SignalP"/>
    </source>
</evidence>
<organism evidence="7 8">
    <name type="scientific">Astyanax mexicanus</name>
    <name type="common">Blind cave fish</name>
    <name type="synonym">Astyanax fasciatus mexicanus</name>
    <dbReference type="NCBI Taxonomy" id="7994"/>
    <lineage>
        <taxon>Eukaryota</taxon>
        <taxon>Metazoa</taxon>
        <taxon>Chordata</taxon>
        <taxon>Craniata</taxon>
        <taxon>Vertebrata</taxon>
        <taxon>Euteleostomi</taxon>
        <taxon>Actinopterygii</taxon>
        <taxon>Neopterygii</taxon>
        <taxon>Teleostei</taxon>
        <taxon>Ostariophysi</taxon>
        <taxon>Characiformes</taxon>
        <taxon>Characoidei</taxon>
        <taxon>Acestrorhamphidae</taxon>
        <taxon>Acestrorhamphinae</taxon>
        <taxon>Astyanax</taxon>
    </lineage>
</organism>
<evidence type="ECO:0000256" key="1">
    <source>
        <dbReference type="ARBA" id="ARBA00004613"/>
    </source>
</evidence>
<evidence type="ECO:0000313" key="8">
    <source>
        <dbReference type="Proteomes" id="UP000694621"/>
    </source>
</evidence>
<feature type="chain" id="PRO_5034249675" description="C1q domain-containing protein" evidence="5">
    <location>
        <begin position="20"/>
        <end position="292"/>
    </location>
</feature>